<dbReference type="AlphaFoldDB" id="A0A540VAE7"/>
<keyword evidence="2" id="KW-0472">Membrane</keyword>
<feature type="domain" description="DUF5671" evidence="3">
    <location>
        <begin position="177"/>
        <end position="306"/>
    </location>
</feature>
<dbReference type="EMBL" id="VIGC01000034">
    <property type="protein sequence ID" value="TQE93729.1"/>
    <property type="molecule type" value="Genomic_DNA"/>
</dbReference>
<evidence type="ECO:0000259" key="3">
    <source>
        <dbReference type="Pfam" id="PF18920"/>
    </source>
</evidence>
<sequence>MRFAVVRRLYFYGIAFISFIVGISALDNLLRILADFWLESPALYEINRDRYLVDTVARQGGLLLVATPIFVLHWRYIQTRLVTDEERQAGLRKFFLYAASAVAVGFVLVRAYDLLRGIALLALGAGLADIEIWPSLWLHRLLMVVLGSAVQAALHGVLVADGDYGQESGNAALWRQVYQVLAGLVGLGLVIAGISGILETVWLAVVGRLVPAVEVGWWRSALSDRLAILLLGGLLARVNWRRWQAITATRPAEAQSALRRLYLYGAVVISALATLVPAAGLLRELLLIAFGAGSGTLAELLQDLATPVGLIPVGLVTWRWHWRILGQEADRYGESQEAATVRRIYYYAVAATGLGLLWFGAADIIQILLEAVLGTGASTPGGPFWPEPLANGLSLLAVGAPIWAAHWRAVQGIARRQDRAGLAERSAAPRKVYLYGVALVGALLILFYLAQAVYRLLLWLLGDPEAGFFSATTAEEVARSMLAAILWAVHVMAIRDDGRLGTEGEPEEESPMDRAEILRRQIARLEAELAHARAELEALEQK</sequence>
<reference evidence="4 5" key="1">
    <citation type="submission" date="2019-06" db="EMBL/GenBank/DDBJ databases">
        <title>Genome sequence of Litorilinea aerophila BAA-2444.</title>
        <authorList>
            <person name="Maclea K.S."/>
            <person name="Maurais E.G."/>
            <person name="Iannazzi L.C."/>
        </authorList>
    </citation>
    <scope>NUCLEOTIDE SEQUENCE [LARGE SCALE GENOMIC DNA]</scope>
    <source>
        <strain evidence="4 5">ATCC BAA-2444</strain>
    </source>
</reference>
<dbReference type="Proteomes" id="UP000317371">
    <property type="component" value="Unassembled WGS sequence"/>
</dbReference>
<feature type="transmembrane region" description="Helical" evidence="2">
    <location>
        <begin position="94"/>
        <end position="112"/>
    </location>
</feature>
<proteinExistence type="predicted"/>
<feature type="coiled-coil region" evidence="1">
    <location>
        <begin position="515"/>
        <end position="542"/>
    </location>
</feature>
<accession>A0A540VAE7</accession>
<gene>
    <name evidence="4" type="ORF">FKZ61_20175</name>
</gene>
<feature type="domain" description="DUF5671" evidence="3">
    <location>
        <begin position="343"/>
        <end position="488"/>
    </location>
</feature>
<dbReference type="Pfam" id="PF18920">
    <property type="entry name" value="DUF5671"/>
    <property type="match status" value="3"/>
</dbReference>
<feature type="transmembrane region" description="Helical" evidence="2">
    <location>
        <begin position="389"/>
        <end position="411"/>
    </location>
</feature>
<keyword evidence="2" id="KW-1133">Transmembrane helix</keyword>
<keyword evidence="2" id="KW-0812">Transmembrane</keyword>
<feature type="transmembrane region" description="Helical" evidence="2">
    <location>
        <begin position="261"/>
        <end position="280"/>
    </location>
</feature>
<comment type="caution">
    <text evidence="4">The sequence shown here is derived from an EMBL/GenBank/DDBJ whole genome shotgun (WGS) entry which is preliminary data.</text>
</comment>
<name>A0A540VAE7_9CHLR</name>
<feature type="transmembrane region" description="Helical" evidence="2">
    <location>
        <begin position="432"/>
        <end position="457"/>
    </location>
</feature>
<keyword evidence="5" id="KW-1185">Reference proteome</keyword>
<protein>
    <recommendedName>
        <fullName evidence="3">DUF5671 domain-containing protein</fullName>
    </recommendedName>
</protein>
<dbReference type="RefSeq" id="WP_141611967.1">
    <property type="nucleotide sequence ID" value="NZ_VIGC02000034.1"/>
</dbReference>
<keyword evidence="1" id="KW-0175">Coiled coil</keyword>
<dbReference type="InParanoid" id="A0A540VAE7"/>
<organism evidence="4 5">
    <name type="scientific">Litorilinea aerophila</name>
    <dbReference type="NCBI Taxonomy" id="1204385"/>
    <lineage>
        <taxon>Bacteria</taxon>
        <taxon>Bacillati</taxon>
        <taxon>Chloroflexota</taxon>
        <taxon>Caldilineae</taxon>
        <taxon>Caldilineales</taxon>
        <taxon>Caldilineaceae</taxon>
        <taxon>Litorilinea</taxon>
    </lineage>
</organism>
<feature type="transmembrane region" description="Helical" evidence="2">
    <location>
        <begin position="300"/>
        <end position="318"/>
    </location>
</feature>
<evidence type="ECO:0000313" key="4">
    <source>
        <dbReference type="EMBL" id="TQE93729.1"/>
    </source>
</evidence>
<dbReference type="InterPro" id="IPR043728">
    <property type="entry name" value="DUF5671"/>
</dbReference>
<evidence type="ECO:0000256" key="2">
    <source>
        <dbReference type="SAM" id="Phobius"/>
    </source>
</evidence>
<evidence type="ECO:0000256" key="1">
    <source>
        <dbReference type="SAM" id="Coils"/>
    </source>
</evidence>
<evidence type="ECO:0000313" key="5">
    <source>
        <dbReference type="Proteomes" id="UP000317371"/>
    </source>
</evidence>
<feature type="transmembrane region" description="Helical" evidence="2">
    <location>
        <begin position="344"/>
        <end position="369"/>
    </location>
</feature>
<feature type="transmembrane region" description="Helical" evidence="2">
    <location>
        <begin position="9"/>
        <end position="26"/>
    </location>
</feature>
<feature type="transmembrane region" description="Helical" evidence="2">
    <location>
        <begin position="180"/>
        <end position="205"/>
    </location>
</feature>
<dbReference type="OrthoDB" id="160589at2"/>
<feature type="transmembrane region" description="Helical" evidence="2">
    <location>
        <begin position="56"/>
        <end position="74"/>
    </location>
</feature>
<feature type="transmembrane region" description="Helical" evidence="2">
    <location>
        <begin position="217"/>
        <end position="240"/>
    </location>
</feature>
<feature type="transmembrane region" description="Helical" evidence="2">
    <location>
        <begin position="137"/>
        <end position="159"/>
    </location>
</feature>
<feature type="domain" description="DUF5671" evidence="3">
    <location>
        <begin position="8"/>
        <end position="126"/>
    </location>
</feature>